<feature type="transmembrane region" description="Helical" evidence="2">
    <location>
        <begin position="177"/>
        <end position="195"/>
    </location>
</feature>
<organism evidence="3 4">
    <name type="scientific">Pycnococcus provasolii</name>
    <dbReference type="NCBI Taxonomy" id="41880"/>
    <lineage>
        <taxon>Eukaryota</taxon>
        <taxon>Viridiplantae</taxon>
        <taxon>Chlorophyta</taxon>
        <taxon>Pseudoscourfieldiophyceae</taxon>
        <taxon>Pseudoscourfieldiales</taxon>
        <taxon>Pycnococcaceae</taxon>
        <taxon>Pycnococcus</taxon>
    </lineage>
</organism>
<sequence length="305" mass="34276">MLFTAMIMVVCTVRLFEEGEVLYPFYLAIATIRLASRTLLRVLFLTLVLSVSLTMVYGLLFGMTDDTLSIERGVAKMFHMLWAPASLNPEYVKQSAAGAYVLYYFCLFVMRLIFGSLFIAIIVGSFNTARKEIHKALASDVLREAGYRYVIKHSSVENRIIGGKVVRQTYMMSDRVWVFYMMTWYAFGGFLPIVYRNLIRMKASNCGLGKGKDGLCVLYTKREMDEFLGMKSSRALLAVFRVERNNGSRSKRHSWWRSVESAGNLGIATAAFEAGRDEETGGVGVGVGVSKSSNDSRRYDNGRSS</sequence>
<proteinExistence type="predicted"/>
<evidence type="ECO:0000256" key="2">
    <source>
        <dbReference type="SAM" id="Phobius"/>
    </source>
</evidence>
<dbReference type="EMBL" id="BNJQ01000026">
    <property type="protein sequence ID" value="GHP09717.1"/>
    <property type="molecule type" value="Genomic_DNA"/>
</dbReference>
<accession>A0A830HXM2</accession>
<feature type="transmembrane region" description="Helical" evidence="2">
    <location>
        <begin position="42"/>
        <end position="63"/>
    </location>
</feature>
<feature type="compositionally biased region" description="Basic and acidic residues" evidence="1">
    <location>
        <begin position="294"/>
        <end position="305"/>
    </location>
</feature>
<keyword evidence="2" id="KW-1133">Transmembrane helix</keyword>
<keyword evidence="2" id="KW-0812">Transmembrane</keyword>
<keyword evidence="4" id="KW-1185">Reference proteome</keyword>
<reference evidence="3" key="1">
    <citation type="submission" date="2020-10" db="EMBL/GenBank/DDBJ databases">
        <title>Unveiling of a novel bifunctional photoreceptor, Dualchrome1, isolated from a cosmopolitan green alga.</title>
        <authorList>
            <person name="Suzuki S."/>
            <person name="Kawachi M."/>
        </authorList>
    </citation>
    <scope>NUCLEOTIDE SEQUENCE</scope>
    <source>
        <strain evidence="3">NIES 2893</strain>
    </source>
</reference>
<protein>
    <submittedName>
        <fullName evidence="3">Uncharacterized protein</fullName>
    </submittedName>
</protein>
<comment type="caution">
    <text evidence="3">The sequence shown here is derived from an EMBL/GenBank/DDBJ whole genome shotgun (WGS) entry which is preliminary data.</text>
</comment>
<keyword evidence="2" id="KW-0472">Membrane</keyword>
<evidence type="ECO:0000256" key="1">
    <source>
        <dbReference type="SAM" id="MobiDB-lite"/>
    </source>
</evidence>
<evidence type="ECO:0000313" key="4">
    <source>
        <dbReference type="Proteomes" id="UP000660262"/>
    </source>
</evidence>
<feature type="region of interest" description="Disordered" evidence="1">
    <location>
        <begin position="278"/>
        <end position="305"/>
    </location>
</feature>
<name>A0A830HXM2_9CHLO</name>
<dbReference type="AlphaFoldDB" id="A0A830HXM2"/>
<dbReference type="Proteomes" id="UP000660262">
    <property type="component" value="Unassembled WGS sequence"/>
</dbReference>
<feature type="transmembrane region" description="Helical" evidence="2">
    <location>
        <begin position="101"/>
        <end position="126"/>
    </location>
</feature>
<evidence type="ECO:0000313" key="3">
    <source>
        <dbReference type="EMBL" id="GHP09717.1"/>
    </source>
</evidence>
<gene>
    <name evidence="3" type="ORF">PPROV_000845200</name>
</gene>